<evidence type="ECO:0000313" key="2">
    <source>
        <dbReference type="EMBL" id="QEC46308.1"/>
    </source>
</evidence>
<dbReference type="EMBL" id="CP042430">
    <property type="protein sequence ID" value="QEC46308.1"/>
    <property type="molecule type" value="Genomic_DNA"/>
</dbReference>
<dbReference type="Pfam" id="PF00702">
    <property type="entry name" value="Hydrolase"/>
    <property type="match status" value="1"/>
</dbReference>
<evidence type="ECO:0000313" key="3">
    <source>
        <dbReference type="Proteomes" id="UP000321805"/>
    </source>
</evidence>
<dbReference type="SUPFAM" id="SSF56784">
    <property type="entry name" value="HAD-like"/>
    <property type="match status" value="1"/>
</dbReference>
<keyword evidence="3" id="KW-1185">Reference proteome</keyword>
<dbReference type="InterPro" id="IPR051540">
    <property type="entry name" value="S-2-haloacid_dehalogenase"/>
</dbReference>
<keyword evidence="1" id="KW-0378">Hydrolase</keyword>
<dbReference type="InterPro" id="IPR023214">
    <property type="entry name" value="HAD_sf"/>
</dbReference>
<dbReference type="AlphaFoldDB" id="A0A5B8U009"/>
<dbReference type="PANTHER" id="PTHR43316:SF9">
    <property type="entry name" value="ACID DEHALOGENASE, PUTATIVE (AFU_ORTHOLOGUE AFUA_6G14460)-RELATED"/>
    <property type="match status" value="1"/>
</dbReference>
<dbReference type="PANTHER" id="PTHR43316">
    <property type="entry name" value="HYDROLASE, HALOACID DELAHOGENASE-RELATED"/>
    <property type="match status" value="1"/>
</dbReference>
<protein>
    <submittedName>
        <fullName evidence="2">Haloacid dehalogenase</fullName>
    </submittedName>
</protein>
<proteinExistence type="predicted"/>
<dbReference type="InterPro" id="IPR036412">
    <property type="entry name" value="HAD-like_sf"/>
</dbReference>
<dbReference type="RefSeq" id="WP_146915366.1">
    <property type="nucleotide sequence ID" value="NZ_CP042430.1"/>
</dbReference>
<dbReference type="Gene3D" id="3.40.50.1000">
    <property type="entry name" value="HAD superfamily/HAD-like"/>
    <property type="match status" value="1"/>
</dbReference>
<dbReference type="KEGG" id="bsol:FSW04_01095"/>
<reference evidence="2 3" key="1">
    <citation type="journal article" date="2018" name="J. Microbiol.">
        <title>Baekduia soli gen. nov., sp. nov., a novel bacterium isolated from the soil of Baekdu Mountain and proposal of a novel family name, Baekduiaceae fam. nov.</title>
        <authorList>
            <person name="An D.S."/>
            <person name="Siddiqi M.Z."/>
            <person name="Kim K.H."/>
            <person name="Yu H.S."/>
            <person name="Im W.T."/>
        </authorList>
    </citation>
    <scope>NUCLEOTIDE SEQUENCE [LARGE SCALE GENOMIC DNA]</scope>
    <source>
        <strain evidence="2 3">BR7-21</strain>
    </source>
</reference>
<sequence>MALPKNIQWVTFDVYGTLIDWESGVADAFEREAKRDGFTIDRQQVVDLFLQATAEIQSGSYELYAEVLRQAAVRIAKEIGWPLEPSRSGFLPDSVARWGAFKETMPQLKKFLGKYETGLISNIDDKLLGLTRRHIPADVDLVVTAQQVRSYKPDPAHFNEFARRIGGKKGWVHIASGLDADIEPAMKLKVPTIWVNRRKEEVPAGAKKPTAEVKTLLEAAKLLGL</sequence>
<dbReference type="PRINTS" id="PR00413">
    <property type="entry name" value="HADHALOGNASE"/>
</dbReference>
<dbReference type="Proteomes" id="UP000321805">
    <property type="component" value="Chromosome"/>
</dbReference>
<dbReference type="Gene3D" id="1.10.150.750">
    <property type="match status" value="1"/>
</dbReference>
<accession>A0A5B8U009</accession>
<organism evidence="2 3">
    <name type="scientific">Baekduia soli</name>
    <dbReference type="NCBI Taxonomy" id="496014"/>
    <lineage>
        <taxon>Bacteria</taxon>
        <taxon>Bacillati</taxon>
        <taxon>Actinomycetota</taxon>
        <taxon>Thermoleophilia</taxon>
        <taxon>Solirubrobacterales</taxon>
        <taxon>Baekduiaceae</taxon>
        <taxon>Baekduia</taxon>
    </lineage>
</organism>
<dbReference type="InterPro" id="IPR006439">
    <property type="entry name" value="HAD-SF_hydro_IA"/>
</dbReference>
<dbReference type="SFLD" id="SFLDG01129">
    <property type="entry name" value="C1.5:_HAD__Beta-PGM__Phosphata"/>
    <property type="match status" value="1"/>
</dbReference>
<dbReference type="SFLD" id="SFLDS00003">
    <property type="entry name" value="Haloacid_Dehalogenase"/>
    <property type="match status" value="1"/>
</dbReference>
<name>A0A5B8U009_9ACTN</name>
<dbReference type="GO" id="GO:0016787">
    <property type="term" value="F:hydrolase activity"/>
    <property type="evidence" value="ECO:0007669"/>
    <property type="project" value="UniProtKB-KW"/>
</dbReference>
<dbReference type="OrthoDB" id="3774052at2"/>
<gene>
    <name evidence="2" type="ORF">FSW04_01095</name>
</gene>
<evidence type="ECO:0000256" key="1">
    <source>
        <dbReference type="ARBA" id="ARBA00022801"/>
    </source>
</evidence>